<evidence type="ECO:0000256" key="3">
    <source>
        <dbReference type="ARBA" id="ARBA00022679"/>
    </source>
</evidence>
<evidence type="ECO:0000259" key="4">
    <source>
        <dbReference type="Pfam" id="PF00535"/>
    </source>
</evidence>
<dbReference type="EMBL" id="CP050066">
    <property type="protein sequence ID" value="QIP05538.1"/>
    <property type="molecule type" value="Genomic_DNA"/>
</dbReference>
<evidence type="ECO:0000313" key="6">
    <source>
        <dbReference type="Proteomes" id="UP000500895"/>
    </source>
</evidence>
<comment type="similarity">
    <text evidence="1">Belongs to the glycosyltransferase 2 family.</text>
</comment>
<evidence type="ECO:0000256" key="2">
    <source>
        <dbReference type="ARBA" id="ARBA00022676"/>
    </source>
</evidence>
<protein>
    <submittedName>
        <fullName evidence="5">Glycosyltransferase family A protein</fullName>
        <ecNumber evidence="5">2.4.-.-</ecNumber>
    </submittedName>
</protein>
<evidence type="ECO:0000313" key="5">
    <source>
        <dbReference type="EMBL" id="QIP05538.1"/>
    </source>
</evidence>
<dbReference type="Proteomes" id="UP000500895">
    <property type="component" value="Chromosome"/>
</dbReference>
<sequence>MDRSTAIIVATKGRPQELRNLLDALAEQTVRPDLIVVSACDETDIIPMTGEPTNLRVLFGSPGSSAQRNRALTEVRGKYKIIVFFDDDFVPSRFWIEQVHELFTAQSDVVCATGEVLSDGAVSGGLDWTEGRSIVDKRDESGKRDIMDCEVRNDQPPYGCNMAFRATSIEHISFDERLVLYGWLEDRDFSARAGARMVWTEALWGVHLGTMRARSSGRRFGYSQLVNPWYLVHKGTMTSKEALQTMLFAVVKNAIESMRPNSKIDRRGRLKGNIIAIKDLILGRWAPEKASEL</sequence>
<reference evidence="5 6" key="1">
    <citation type="journal article" date="2020" name="Int. J. Syst. Evol. Microbiol.">
        <title>Description and complete genome sequences of Bradyrhizobium symbiodeficiens sp. nov., a non-symbiotic bacterium associated with legumes native to Canada.</title>
        <authorList>
            <person name="Bromfield E.S.P."/>
            <person name="Cloutier S."/>
            <person name="Nguyen H.D.T."/>
        </authorList>
    </citation>
    <scope>NUCLEOTIDE SEQUENCE [LARGE SCALE GENOMIC DNA]</scope>
    <source>
        <strain evidence="5 6">101S1MB</strain>
    </source>
</reference>
<dbReference type="InterPro" id="IPR029044">
    <property type="entry name" value="Nucleotide-diphossugar_trans"/>
</dbReference>
<accession>A0A6G8ZZF5</accession>
<dbReference type="InterPro" id="IPR001173">
    <property type="entry name" value="Glyco_trans_2-like"/>
</dbReference>
<dbReference type="PANTHER" id="PTHR43179:SF12">
    <property type="entry name" value="GALACTOFURANOSYLTRANSFERASE GLFT2"/>
    <property type="match status" value="1"/>
</dbReference>
<feature type="domain" description="Glycosyltransferase 2-like" evidence="4">
    <location>
        <begin position="7"/>
        <end position="170"/>
    </location>
</feature>
<dbReference type="PANTHER" id="PTHR43179">
    <property type="entry name" value="RHAMNOSYLTRANSFERASE WBBL"/>
    <property type="match status" value="1"/>
</dbReference>
<dbReference type="RefSeq" id="WP_166466878.1">
    <property type="nucleotide sequence ID" value="NZ_CP050066.2"/>
</dbReference>
<gene>
    <name evidence="5" type="ORF">HAV00_04395</name>
</gene>
<keyword evidence="3 5" id="KW-0808">Transferase</keyword>
<organism evidence="5 6">
    <name type="scientific">Bradyrhizobium symbiodeficiens</name>
    <dbReference type="NCBI Taxonomy" id="1404367"/>
    <lineage>
        <taxon>Bacteria</taxon>
        <taxon>Pseudomonadati</taxon>
        <taxon>Pseudomonadota</taxon>
        <taxon>Alphaproteobacteria</taxon>
        <taxon>Hyphomicrobiales</taxon>
        <taxon>Nitrobacteraceae</taxon>
        <taxon>Bradyrhizobium</taxon>
    </lineage>
</organism>
<dbReference type="GO" id="GO:0016757">
    <property type="term" value="F:glycosyltransferase activity"/>
    <property type="evidence" value="ECO:0007669"/>
    <property type="project" value="UniProtKB-KW"/>
</dbReference>
<evidence type="ECO:0000256" key="1">
    <source>
        <dbReference type="ARBA" id="ARBA00006739"/>
    </source>
</evidence>
<dbReference type="AlphaFoldDB" id="A0A6G8ZZF5"/>
<dbReference type="Pfam" id="PF00535">
    <property type="entry name" value="Glycos_transf_2"/>
    <property type="match status" value="1"/>
</dbReference>
<dbReference type="SUPFAM" id="SSF53448">
    <property type="entry name" value="Nucleotide-diphospho-sugar transferases"/>
    <property type="match status" value="1"/>
</dbReference>
<dbReference type="EC" id="2.4.-.-" evidence="5"/>
<dbReference type="CDD" id="cd00761">
    <property type="entry name" value="Glyco_tranf_GTA_type"/>
    <property type="match status" value="1"/>
</dbReference>
<name>A0A6G8ZZF5_9BRAD</name>
<dbReference type="Gene3D" id="3.90.550.10">
    <property type="entry name" value="Spore Coat Polysaccharide Biosynthesis Protein SpsA, Chain A"/>
    <property type="match status" value="1"/>
</dbReference>
<keyword evidence="2 5" id="KW-0328">Glycosyltransferase</keyword>
<proteinExistence type="inferred from homology"/>